<evidence type="ECO:0000313" key="1">
    <source>
        <dbReference type="EMBL" id="KPI42003.1"/>
    </source>
</evidence>
<proteinExistence type="predicted"/>
<dbReference type="EMBL" id="LFJN01000008">
    <property type="protein sequence ID" value="KPI42003.1"/>
    <property type="molecule type" value="Genomic_DNA"/>
</dbReference>
<protein>
    <recommendedName>
        <fullName evidence="3">Transcription factor domain-containing protein</fullName>
    </recommendedName>
</protein>
<gene>
    <name evidence="1" type="ORF">AB675_5310</name>
</gene>
<dbReference type="Proteomes" id="UP000038010">
    <property type="component" value="Unassembled WGS sequence"/>
</dbReference>
<evidence type="ECO:0008006" key="3">
    <source>
        <dbReference type="Google" id="ProtNLM"/>
    </source>
</evidence>
<name>A0A0N1HWI1_9EURO</name>
<keyword evidence="2" id="KW-1185">Reference proteome</keyword>
<evidence type="ECO:0000313" key="2">
    <source>
        <dbReference type="Proteomes" id="UP000038010"/>
    </source>
</evidence>
<accession>A0A0N1HWI1</accession>
<dbReference type="VEuPathDB" id="FungiDB:AB675_5310"/>
<dbReference type="GeneID" id="28737395"/>
<comment type="caution">
    <text evidence="1">The sequence shown here is derived from an EMBL/GenBank/DDBJ whole genome shotgun (WGS) entry which is preliminary data.</text>
</comment>
<dbReference type="AlphaFoldDB" id="A0A0N1HWI1"/>
<organism evidence="1 2">
    <name type="scientific">Cyphellophora attinorum</name>
    <dbReference type="NCBI Taxonomy" id="1664694"/>
    <lineage>
        <taxon>Eukaryota</taxon>
        <taxon>Fungi</taxon>
        <taxon>Dikarya</taxon>
        <taxon>Ascomycota</taxon>
        <taxon>Pezizomycotina</taxon>
        <taxon>Eurotiomycetes</taxon>
        <taxon>Chaetothyriomycetidae</taxon>
        <taxon>Chaetothyriales</taxon>
        <taxon>Cyphellophoraceae</taxon>
        <taxon>Cyphellophora</taxon>
    </lineage>
</organism>
<reference evidence="1 2" key="1">
    <citation type="submission" date="2015-06" db="EMBL/GenBank/DDBJ databases">
        <title>Draft genome of the ant-associated black yeast Phialophora attae CBS 131958.</title>
        <authorList>
            <person name="Moreno L.F."/>
            <person name="Stielow B.J."/>
            <person name="de Hoog S."/>
            <person name="Vicente V.A."/>
            <person name="Weiss V.A."/>
            <person name="de Vries M."/>
            <person name="Cruz L.M."/>
            <person name="Souza E.M."/>
        </authorList>
    </citation>
    <scope>NUCLEOTIDE SEQUENCE [LARGE SCALE GENOMIC DNA]</scope>
    <source>
        <strain evidence="1 2">CBS 131958</strain>
    </source>
</reference>
<sequence length="298" mass="32796">MVVAIALLDGGPDGAVQTGSATRRYSKILRHYNAAIGLLARNKTVSSLELLFSAVLSWMLEVMGLGAATALIHLNAARKIVQDCARPLLSNSPSEADEVLAAYLPAAMQLCEGYASILSPYEGQAYLKETEGIDNPLLRALAVRDGRSAITSCNEIAHALNYYFTQMYPHIRSAKSVEEAAEYIYVWKVAIMRFRYFADVNKRVVLLCYLGFALAGSLLTDPDAVNEAAERRRREAAMSYVLTRADDVVRHEALGSLDRSIAEQVAAVLARVVLDELPERDLTQMAWRVMADYAVNAY</sequence>
<dbReference type="RefSeq" id="XP_018001966.1">
    <property type="nucleotide sequence ID" value="XM_018145515.1"/>
</dbReference>